<feature type="signal peptide" evidence="1">
    <location>
        <begin position="1"/>
        <end position="21"/>
    </location>
</feature>
<gene>
    <name evidence="3" type="ORF">BC781_10327</name>
</gene>
<evidence type="ECO:0000313" key="4">
    <source>
        <dbReference type="Proteomes" id="UP000245535"/>
    </source>
</evidence>
<dbReference type="AlphaFoldDB" id="A0A315ZWS4"/>
<feature type="domain" description="Outer membrane protein beta-barrel" evidence="2">
    <location>
        <begin position="20"/>
        <end position="222"/>
    </location>
</feature>
<name>A0A315ZWS4_SEDFL</name>
<evidence type="ECO:0000313" key="3">
    <source>
        <dbReference type="EMBL" id="PWJ41777.1"/>
    </source>
</evidence>
<sequence length="245" mass="27403">MNLRTLILSLFCFTMWTTSMAQEKQSPFTFGLKGGMNTSAILVANPDDGGFLFGGFGGLYSNYKINDRWAIQAEIQYGQHGVFGLLDMYESMYASDLDPDLDDDKFSVELDGRLNIRTEYLSIPLVVQYAMGKNKNWALEGGVIVGFLSRTKINYNGSAIYREYLDNGSIDTEIDITDDINALVNQTKFKTIDMSFALGLQYAIPNSNFHIGGRTIFGLNNINTSTVENSWMRNLNLQLGVGYSF</sequence>
<feature type="chain" id="PRO_5016436109" evidence="1">
    <location>
        <begin position="22"/>
        <end position="245"/>
    </location>
</feature>
<dbReference type="RefSeq" id="WP_109618095.1">
    <property type="nucleotide sequence ID" value="NZ_QGDO01000003.1"/>
</dbReference>
<reference evidence="3 4" key="1">
    <citation type="submission" date="2018-03" db="EMBL/GenBank/DDBJ databases">
        <title>Genomic Encyclopedia of Archaeal and Bacterial Type Strains, Phase II (KMG-II): from individual species to whole genera.</title>
        <authorList>
            <person name="Goeker M."/>
        </authorList>
    </citation>
    <scope>NUCLEOTIDE SEQUENCE [LARGE SCALE GENOMIC DNA]</scope>
    <source>
        <strain evidence="3 4">DSM 28229</strain>
    </source>
</reference>
<comment type="caution">
    <text evidence="3">The sequence shown here is derived from an EMBL/GenBank/DDBJ whole genome shotgun (WGS) entry which is preliminary data.</text>
</comment>
<evidence type="ECO:0000256" key="1">
    <source>
        <dbReference type="SAM" id="SignalP"/>
    </source>
</evidence>
<dbReference type="Pfam" id="PF13568">
    <property type="entry name" value="OMP_b-brl_2"/>
    <property type="match status" value="1"/>
</dbReference>
<dbReference type="OrthoDB" id="1160354at2"/>
<evidence type="ECO:0000259" key="2">
    <source>
        <dbReference type="Pfam" id="PF13568"/>
    </source>
</evidence>
<protein>
    <submittedName>
        <fullName evidence="3">Outer membrane protein with beta-barrel domain</fullName>
    </submittedName>
</protein>
<keyword evidence="4" id="KW-1185">Reference proteome</keyword>
<keyword evidence="1" id="KW-0732">Signal</keyword>
<organism evidence="3 4">
    <name type="scientific">Sediminitomix flava</name>
    <dbReference type="NCBI Taxonomy" id="379075"/>
    <lineage>
        <taxon>Bacteria</taxon>
        <taxon>Pseudomonadati</taxon>
        <taxon>Bacteroidota</taxon>
        <taxon>Cytophagia</taxon>
        <taxon>Cytophagales</taxon>
        <taxon>Flammeovirgaceae</taxon>
        <taxon>Sediminitomix</taxon>
    </lineage>
</organism>
<accession>A0A315ZWS4</accession>
<dbReference type="Proteomes" id="UP000245535">
    <property type="component" value="Unassembled WGS sequence"/>
</dbReference>
<dbReference type="EMBL" id="QGDO01000003">
    <property type="protein sequence ID" value="PWJ41777.1"/>
    <property type="molecule type" value="Genomic_DNA"/>
</dbReference>
<dbReference type="InterPro" id="IPR025665">
    <property type="entry name" value="Beta-barrel_OMP_2"/>
</dbReference>
<proteinExistence type="predicted"/>